<keyword evidence="1" id="KW-0472">Membrane</keyword>
<dbReference type="AlphaFoldDB" id="A0A7M2X1P5"/>
<organism evidence="2 3">
    <name type="scientific">Humisphaera borealis</name>
    <dbReference type="NCBI Taxonomy" id="2807512"/>
    <lineage>
        <taxon>Bacteria</taxon>
        <taxon>Pseudomonadati</taxon>
        <taxon>Planctomycetota</taxon>
        <taxon>Phycisphaerae</taxon>
        <taxon>Tepidisphaerales</taxon>
        <taxon>Tepidisphaeraceae</taxon>
        <taxon>Humisphaera</taxon>
    </lineage>
</organism>
<sequence length="145" mass="14851">MKNVSHRTSIVAMFVGIAAMVAGLVSPVLAVERDGGSSSRPEFLTGLETPTTRPAIAIEPIPGPQAVAPAEPVRGFSDLTQGDGLGLRTQFLAVGSTVAEPTSRPTTPPATVPPPGTVPIGLIGGLAFLGILGGAMWYVVRQRGR</sequence>
<gene>
    <name evidence="2" type="ORF">IPV69_09630</name>
</gene>
<keyword evidence="3" id="KW-1185">Reference proteome</keyword>
<dbReference type="RefSeq" id="WP_206294895.1">
    <property type="nucleotide sequence ID" value="NZ_CP063458.1"/>
</dbReference>
<reference evidence="2 3" key="1">
    <citation type="submission" date="2020-10" db="EMBL/GenBank/DDBJ databases">
        <title>Wide distribution of Phycisphaera-like planctomycetes from WD2101 soil group in peatlands and genome analysis of the first cultivated representative.</title>
        <authorList>
            <person name="Dedysh S.N."/>
            <person name="Beletsky A.V."/>
            <person name="Ivanova A."/>
            <person name="Kulichevskaya I.S."/>
            <person name="Suzina N.E."/>
            <person name="Philippov D.A."/>
            <person name="Rakitin A.L."/>
            <person name="Mardanov A.V."/>
            <person name="Ravin N.V."/>
        </authorList>
    </citation>
    <scope>NUCLEOTIDE SEQUENCE [LARGE SCALE GENOMIC DNA]</scope>
    <source>
        <strain evidence="2 3">M1803</strain>
    </source>
</reference>
<evidence type="ECO:0000256" key="1">
    <source>
        <dbReference type="SAM" id="Phobius"/>
    </source>
</evidence>
<keyword evidence="1" id="KW-1133">Transmembrane helix</keyword>
<dbReference type="Proteomes" id="UP000593765">
    <property type="component" value="Chromosome"/>
</dbReference>
<dbReference type="KEGG" id="hbs:IPV69_09630"/>
<feature type="transmembrane region" description="Helical" evidence="1">
    <location>
        <begin position="118"/>
        <end position="140"/>
    </location>
</feature>
<evidence type="ECO:0000313" key="3">
    <source>
        <dbReference type="Proteomes" id="UP000593765"/>
    </source>
</evidence>
<name>A0A7M2X1P5_9BACT</name>
<dbReference type="EMBL" id="CP063458">
    <property type="protein sequence ID" value="QOV91595.1"/>
    <property type="molecule type" value="Genomic_DNA"/>
</dbReference>
<keyword evidence="1" id="KW-0812">Transmembrane</keyword>
<proteinExistence type="predicted"/>
<accession>A0A7M2X1P5</accession>
<evidence type="ECO:0000313" key="2">
    <source>
        <dbReference type="EMBL" id="QOV91595.1"/>
    </source>
</evidence>
<protein>
    <submittedName>
        <fullName evidence="2">Uncharacterized protein</fullName>
    </submittedName>
</protein>